<keyword evidence="10 20" id="KW-1133">Transmembrane helix</keyword>
<keyword evidence="15" id="KW-0393">Immunoglobulin domain</keyword>
<comment type="subcellular location">
    <subcellularLocation>
        <location evidence="1">Cell membrane</location>
        <topology evidence="1">Single-pass type I membrane protein</topology>
    </subcellularLocation>
</comment>
<dbReference type="SMART" id="SM00409">
    <property type="entry name" value="IG"/>
    <property type="match status" value="4"/>
</dbReference>
<dbReference type="Gene3D" id="2.60.40.10">
    <property type="entry name" value="Immunoglobulins"/>
    <property type="match status" value="4"/>
</dbReference>
<dbReference type="GO" id="GO:0045087">
    <property type="term" value="P:innate immune response"/>
    <property type="evidence" value="ECO:0007669"/>
    <property type="project" value="UniProtKB-KW"/>
</dbReference>
<evidence type="ECO:0000256" key="2">
    <source>
        <dbReference type="ARBA" id="ARBA00022475"/>
    </source>
</evidence>
<protein>
    <recommendedName>
        <fullName evidence="17">High affinity immunoglobulin gamma Fc receptor I</fullName>
    </recommendedName>
    <alternativeName>
        <fullName evidence="18">Fc-gamma RI</fullName>
    </alternativeName>
</protein>
<feature type="chain" id="PRO_5025529958" description="High affinity immunoglobulin gamma Fc receptor I" evidence="21">
    <location>
        <begin position="20"/>
        <end position="813"/>
    </location>
</feature>
<dbReference type="SMART" id="SM00408">
    <property type="entry name" value="IGc2"/>
    <property type="match status" value="3"/>
</dbReference>
<keyword evidence="7 21" id="KW-0732">Signal</keyword>
<evidence type="ECO:0000256" key="9">
    <source>
        <dbReference type="ARBA" id="ARBA00022859"/>
    </source>
</evidence>
<dbReference type="GO" id="GO:0019864">
    <property type="term" value="F:IgG binding"/>
    <property type="evidence" value="ECO:0007669"/>
    <property type="project" value="UniProtKB-KW"/>
</dbReference>
<keyword evidence="2" id="KW-1003">Cell membrane</keyword>
<evidence type="ECO:0000313" key="24">
    <source>
        <dbReference type="Proteomes" id="UP000322234"/>
    </source>
</evidence>
<dbReference type="FunFam" id="2.60.40.10:FF:000356">
    <property type="entry name" value="Low affinity immunoglobulin gamma Fc region receptor III-A"/>
    <property type="match status" value="1"/>
</dbReference>
<dbReference type="InterPro" id="IPR013783">
    <property type="entry name" value="Ig-like_fold"/>
</dbReference>
<dbReference type="InterPro" id="IPR007110">
    <property type="entry name" value="Ig-like_dom"/>
</dbReference>
<evidence type="ECO:0000256" key="19">
    <source>
        <dbReference type="SAM" id="MobiDB-lite"/>
    </source>
</evidence>
<evidence type="ECO:0000256" key="11">
    <source>
        <dbReference type="ARBA" id="ARBA00023136"/>
    </source>
</evidence>
<gene>
    <name evidence="23" type="ORF">E5288_WYG002885</name>
</gene>
<evidence type="ECO:0000256" key="10">
    <source>
        <dbReference type="ARBA" id="ARBA00022989"/>
    </source>
</evidence>
<evidence type="ECO:0000256" key="17">
    <source>
        <dbReference type="ARBA" id="ARBA00071992"/>
    </source>
</evidence>
<feature type="domain" description="Ig-like" evidence="22">
    <location>
        <begin position="110"/>
        <end position="179"/>
    </location>
</feature>
<accession>A0A6B0SBB7</accession>
<evidence type="ECO:0000256" key="21">
    <source>
        <dbReference type="SAM" id="SignalP"/>
    </source>
</evidence>
<dbReference type="FunFam" id="2.60.40.10:FF:000217">
    <property type="entry name" value="High affinity immunoglobulin gamma Fc receptor I"/>
    <property type="match status" value="2"/>
</dbReference>
<keyword evidence="3" id="KW-0597">Phosphoprotein</keyword>
<sequence>MLLWTVLLFLADLPKAVVSIQPAWINVLREDHVTLMCQGTSFSAGNLTMWFHNGSSIHTQQQPSYSFRAGSNDSGSYRCQREQTSLSDPVHLDVISDWLLLQTPSLVFQEGEPIMLRCHSWRNQPLNKITFYQGGKSKIFSYQRTNFSIPRANLSHSGQYHCTAFIGRMLHSSQPVNITVQESSSSGPSSMTAVAIGTCFAAVAIVAAIITWFRLRRKPISALPGSPERREMGETLPEEPAGLTDAENDAARTESYQKDVNFSEKVPGANEKEIKEYLITVATGKQLCMSDVNESIYQKHRKHQPYHYQRTELQADSISQERAQGTILYEILILSFAASNQVKGIALSAIFPEYRLSRNFSVKNVIASSHVCRGLLTFHTESGILWELMAMLEKYPLCQASVANVSVLTGFVLKKISVLEAAGDLNAVTTKLSSVLMAGVFYFSPALLWAAQMLLAASFEALQCKGPASTQDSMCHPEDDLTDPREVSFQVKGYTFSEPVHLTVSYDWLILQSPAKPIFEGDPLVLRCLAWQDWPLTQVTFYRDGAALGPPGPSKEISITVAQKADSGHYHCSAVLRSPGPGSPETASPVALTVHELFRAPVLRVTPSAEPQEGKPVTLSCQTKLPLQRSSARLLFSFYKDGRTMRSRGPSPEFQIPTVSEAHSGSYWCEAATEDNQVWKQSPKLEIRSPQIFAATGLQSYFQRIRKTDQEYEGPSRSAAPTTLTPAPQKPDAPETTSTKPPGPLPPLSTPSSKDPDSFSPLQGPDPHLYHQMGVLLKQIQDMRVLLGHLVIELRDLSSHLKLETTKGPTKHE</sequence>
<evidence type="ECO:0000256" key="18">
    <source>
        <dbReference type="ARBA" id="ARBA00083540"/>
    </source>
</evidence>
<comment type="caution">
    <text evidence="23">The sequence shown here is derived from an EMBL/GenBank/DDBJ whole genome shotgun (WGS) entry which is preliminary data.</text>
</comment>
<dbReference type="InterPro" id="IPR050488">
    <property type="entry name" value="Ig_Fc_receptor"/>
</dbReference>
<keyword evidence="6 20" id="KW-0812">Transmembrane</keyword>
<feature type="transmembrane region" description="Helical" evidence="20">
    <location>
        <begin position="435"/>
        <end position="455"/>
    </location>
</feature>
<keyword evidence="24" id="KW-1185">Reference proteome</keyword>
<dbReference type="GO" id="GO:0001788">
    <property type="term" value="P:antibody-dependent cellular cytotoxicity"/>
    <property type="evidence" value="ECO:0007669"/>
    <property type="project" value="TreeGrafter"/>
</dbReference>
<reference evidence="23" key="1">
    <citation type="submission" date="2019-10" db="EMBL/GenBank/DDBJ databases">
        <title>The sequence and de novo assembly of the wild yak genome.</title>
        <authorList>
            <person name="Liu Y."/>
        </authorList>
    </citation>
    <scope>NUCLEOTIDE SEQUENCE [LARGE SCALE GENOMIC DNA]</scope>
    <source>
        <strain evidence="23">WY2019</strain>
    </source>
</reference>
<evidence type="ECO:0000313" key="23">
    <source>
        <dbReference type="EMBL" id="MXQ97987.1"/>
    </source>
</evidence>
<evidence type="ECO:0000256" key="8">
    <source>
        <dbReference type="ARBA" id="ARBA00022737"/>
    </source>
</evidence>
<dbReference type="AlphaFoldDB" id="A0A6B0SBB7"/>
<dbReference type="EMBL" id="VBQZ03000214">
    <property type="protein sequence ID" value="MXQ97987.1"/>
    <property type="molecule type" value="Genomic_DNA"/>
</dbReference>
<feature type="region of interest" description="Disordered" evidence="19">
    <location>
        <begin position="223"/>
        <end position="258"/>
    </location>
</feature>
<evidence type="ECO:0000256" key="7">
    <source>
        <dbReference type="ARBA" id="ARBA00022729"/>
    </source>
</evidence>
<name>A0A6B0SBB7_9CETA</name>
<dbReference type="GO" id="GO:0019770">
    <property type="term" value="F:IgG receptor activity"/>
    <property type="evidence" value="ECO:0007669"/>
    <property type="project" value="TreeGrafter"/>
</dbReference>
<evidence type="ECO:0000256" key="20">
    <source>
        <dbReference type="SAM" id="Phobius"/>
    </source>
</evidence>
<evidence type="ECO:0000256" key="1">
    <source>
        <dbReference type="ARBA" id="ARBA00004251"/>
    </source>
</evidence>
<dbReference type="GO" id="GO:0032760">
    <property type="term" value="P:positive regulation of tumor necrosis factor production"/>
    <property type="evidence" value="ECO:0007669"/>
    <property type="project" value="TreeGrafter"/>
</dbReference>
<dbReference type="GO" id="GO:0009897">
    <property type="term" value="C:external side of plasma membrane"/>
    <property type="evidence" value="ECO:0007669"/>
    <property type="project" value="TreeGrafter"/>
</dbReference>
<feature type="signal peptide" evidence="21">
    <location>
        <begin position="1"/>
        <end position="19"/>
    </location>
</feature>
<evidence type="ECO:0000256" key="6">
    <source>
        <dbReference type="ARBA" id="ARBA00022692"/>
    </source>
</evidence>
<keyword evidence="14" id="KW-0325">Glycoprotein</keyword>
<feature type="domain" description="Ig-like" evidence="22">
    <location>
        <begin position="14"/>
        <end position="96"/>
    </location>
</feature>
<comment type="similarity">
    <text evidence="16">Belongs to the immunoglobulin superfamily. FCGR1 family.</text>
</comment>
<keyword evidence="11 20" id="KW-0472">Membrane</keyword>
<evidence type="ECO:0000256" key="4">
    <source>
        <dbReference type="ARBA" id="ARBA00022588"/>
    </source>
</evidence>
<evidence type="ECO:0000256" key="16">
    <source>
        <dbReference type="ARBA" id="ARBA00061183"/>
    </source>
</evidence>
<keyword evidence="5" id="KW-0390">IgG-binding protein</keyword>
<dbReference type="PANTHER" id="PTHR11481">
    <property type="entry name" value="IMMUNOGLOBULIN FC RECEPTOR"/>
    <property type="match status" value="1"/>
</dbReference>
<keyword evidence="4" id="KW-0399">Innate immunity</keyword>
<evidence type="ECO:0000256" key="3">
    <source>
        <dbReference type="ARBA" id="ARBA00022553"/>
    </source>
</evidence>
<feature type="region of interest" description="Disordered" evidence="19">
    <location>
        <begin position="709"/>
        <end position="766"/>
    </location>
</feature>
<dbReference type="SUPFAM" id="SSF48726">
    <property type="entry name" value="Immunoglobulin"/>
    <property type="match status" value="4"/>
</dbReference>
<keyword evidence="12" id="KW-1015">Disulfide bond</keyword>
<dbReference type="PROSITE" id="PS50835">
    <property type="entry name" value="IG_LIKE"/>
    <property type="match status" value="4"/>
</dbReference>
<dbReference type="GO" id="GO:0006911">
    <property type="term" value="P:phagocytosis, engulfment"/>
    <property type="evidence" value="ECO:0007669"/>
    <property type="project" value="UniProtKB-ARBA"/>
</dbReference>
<dbReference type="PANTHER" id="PTHR11481:SF97">
    <property type="entry name" value="LOW AFFINITY IMMUNOGLOBULIN GAMMA FC REGION RECEPTOR II-B-RELATED"/>
    <property type="match status" value="1"/>
</dbReference>
<evidence type="ECO:0000256" key="13">
    <source>
        <dbReference type="ARBA" id="ARBA00023170"/>
    </source>
</evidence>
<evidence type="ECO:0000256" key="12">
    <source>
        <dbReference type="ARBA" id="ARBA00023157"/>
    </source>
</evidence>
<dbReference type="Pfam" id="PF13895">
    <property type="entry name" value="Ig_2"/>
    <property type="match status" value="3"/>
</dbReference>
<keyword evidence="9" id="KW-0391">Immunity</keyword>
<proteinExistence type="inferred from homology"/>
<evidence type="ECO:0000256" key="15">
    <source>
        <dbReference type="ARBA" id="ARBA00023319"/>
    </source>
</evidence>
<dbReference type="GO" id="GO:0050766">
    <property type="term" value="P:positive regulation of phagocytosis"/>
    <property type="evidence" value="ECO:0007669"/>
    <property type="project" value="TreeGrafter"/>
</dbReference>
<dbReference type="Proteomes" id="UP000322234">
    <property type="component" value="Unassembled WGS sequence"/>
</dbReference>
<evidence type="ECO:0000256" key="5">
    <source>
        <dbReference type="ARBA" id="ARBA00022652"/>
    </source>
</evidence>
<keyword evidence="8" id="KW-0677">Repeat</keyword>
<keyword evidence="13" id="KW-0675">Receptor</keyword>
<evidence type="ECO:0000256" key="14">
    <source>
        <dbReference type="ARBA" id="ARBA00023180"/>
    </source>
</evidence>
<dbReference type="InterPro" id="IPR036179">
    <property type="entry name" value="Ig-like_dom_sf"/>
</dbReference>
<dbReference type="InterPro" id="IPR003598">
    <property type="entry name" value="Ig_sub2"/>
</dbReference>
<feature type="transmembrane region" description="Helical" evidence="20">
    <location>
        <begin position="191"/>
        <end position="213"/>
    </location>
</feature>
<organism evidence="23 24">
    <name type="scientific">Bos mutus</name>
    <name type="common">wild yak</name>
    <dbReference type="NCBI Taxonomy" id="72004"/>
    <lineage>
        <taxon>Eukaryota</taxon>
        <taxon>Metazoa</taxon>
        <taxon>Chordata</taxon>
        <taxon>Craniata</taxon>
        <taxon>Vertebrata</taxon>
        <taxon>Euteleostomi</taxon>
        <taxon>Mammalia</taxon>
        <taxon>Eutheria</taxon>
        <taxon>Laurasiatheria</taxon>
        <taxon>Artiodactyla</taxon>
        <taxon>Ruminantia</taxon>
        <taxon>Pecora</taxon>
        <taxon>Bovidae</taxon>
        <taxon>Bovinae</taxon>
        <taxon>Bos</taxon>
    </lineage>
</organism>
<evidence type="ECO:0000259" key="22">
    <source>
        <dbReference type="PROSITE" id="PS50835"/>
    </source>
</evidence>
<dbReference type="InterPro" id="IPR003599">
    <property type="entry name" value="Ig_sub"/>
</dbReference>
<feature type="domain" description="Ig-like" evidence="22">
    <location>
        <begin position="601"/>
        <end position="686"/>
    </location>
</feature>
<dbReference type="FunFam" id="2.60.40.10:FF:000651">
    <property type="entry name" value="Fc receptor like 1"/>
    <property type="match status" value="1"/>
</dbReference>
<dbReference type="CDD" id="cd05753">
    <property type="entry name" value="Ig2_FcgammaR_like"/>
    <property type="match status" value="1"/>
</dbReference>
<feature type="domain" description="Ig-like" evidence="22">
    <location>
        <begin position="499"/>
        <end position="588"/>
    </location>
</feature>